<proteinExistence type="inferred from homology"/>
<keyword evidence="4" id="KW-0378">Hydrolase</keyword>
<keyword evidence="3" id="KW-1035">Host cytoplasm</keyword>
<accession>A0ABW5ME96</accession>
<evidence type="ECO:0000256" key="4">
    <source>
        <dbReference type="RuleBase" id="RU003788"/>
    </source>
</evidence>
<dbReference type="Proteomes" id="UP001597461">
    <property type="component" value="Unassembled WGS sequence"/>
</dbReference>
<dbReference type="SUPFAM" id="SSF53955">
    <property type="entry name" value="Lysozyme-like"/>
    <property type="match status" value="1"/>
</dbReference>
<name>A0ABW5ME96_9SPHI</name>
<dbReference type="CDD" id="cd00737">
    <property type="entry name" value="lyz_endolysin_autolysin"/>
    <property type="match status" value="1"/>
</dbReference>
<evidence type="ECO:0000256" key="3">
    <source>
        <dbReference type="ARBA" id="ARBA00023200"/>
    </source>
</evidence>
<comment type="catalytic activity">
    <reaction evidence="4">
        <text>Hydrolysis of (1-&gt;4)-beta-linkages between N-acetylmuramic acid and N-acetyl-D-glucosamine residues in a peptidoglycan and between N-acetyl-D-glucosamine residues in chitodextrins.</text>
        <dbReference type="EC" id="3.2.1.17"/>
    </reaction>
</comment>
<dbReference type="InterPro" id="IPR033907">
    <property type="entry name" value="Endolysin_autolysin"/>
</dbReference>
<keyword evidence="1 4" id="KW-0929">Antimicrobial</keyword>
<protein>
    <recommendedName>
        <fullName evidence="4">Lysozyme</fullName>
        <ecNumber evidence="4">3.2.1.17</ecNumber>
    </recommendedName>
</protein>
<dbReference type="InterPro" id="IPR002196">
    <property type="entry name" value="Glyco_hydro_24"/>
</dbReference>
<dbReference type="Pfam" id="PF00959">
    <property type="entry name" value="Phage_lysozyme"/>
    <property type="match status" value="1"/>
</dbReference>
<dbReference type="EMBL" id="JBHULL010000003">
    <property type="protein sequence ID" value="MFD2581500.1"/>
    <property type="molecule type" value="Genomic_DNA"/>
</dbReference>
<evidence type="ECO:0000313" key="6">
    <source>
        <dbReference type="Proteomes" id="UP001597461"/>
    </source>
</evidence>
<dbReference type="PANTHER" id="PTHR38107:SF3">
    <property type="entry name" value="LYSOZYME RRRD-RELATED"/>
    <property type="match status" value="1"/>
</dbReference>
<dbReference type="InterPro" id="IPR051018">
    <property type="entry name" value="Bacteriophage_GH24"/>
</dbReference>
<organism evidence="5 6">
    <name type="scientific">Pedobacter vanadiisoli</name>
    <dbReference type="NCBI Taxonomy" id="1761975"/>
    <lineage>
        <taxon>Bacteria</taxon>
        <taxon>Pseudomonadati</taxon>
        <taxon>Bacteroidota</taxon>
        <taxon>Sphingobacteriia</taxon>
        <taxon>Sphingobacteriales</taxon>
        <taxon>Sphingobacteriaceae</taxon>
        <taxon>Pedobacter</taxon>
    </lineage>
</organism>
<gene>
    <name evidence="5" type="ORF">ACFSR6_03300</name>
</gene>
<dbReference type="RefSeq" id="WP_379074880.1">
    <property type="nucleotide sequence ID" value="NZ_JBHULL010000003.1"/>
</dbReference>
<dbReference type="Gene3D" id="1.10.530.40">
    <property type="match status" value="1"/>
</dbReference>
<sequence>MVSSATIIAQIKKEEGFMPKKYKDGFINNVQQYSIGYGHQIRPNETNLLTAYLTEAQATEMLVKDLKTYEAAINKNAKIPLNQNQFDAMVSFAYNAGTGAAAKVLNTWNTSKGDIAKTISHLSQYHKWTVNGALVVNTTLVARRKREAALFQSGSGSTITGDTSVKKKV</sequence>
<evidence type="ECO:0000313" key="5">
    <source>
        <dbReference type="EMBL" id="MFD2581500.1"/>
    </source>
</evidence>
<evidence type="ECO:0000256" key="1">
    <source>
        <dbReference type="ARBA" id="ARBA00022529"/>
    </source>
</evidence>
<dbReference type="InterPro" id="IPR023346">
    <property type="entry name" value="Lysozyme-like_dom_sf"/>
</dbReference>
<keyword evidence="6" id="KW-1185">Reference proteome</keyword>
<comment type="similarity">
    <text evidence="4">Belongs to the glycosyl hydrolase 24 family.</text>
</comment>
<evidence type="ECO:0000256" key="2">
    <source>
        <dbReference type="ARBA" id="ARBA00022638"/>
    </source>
</evidence>
<keyword evidence="4" id="KW-0326">Glycosidase</keyword>
<reference evidence="6" key="1">
    <citation type="journal article" date="2019" name="Int. J. Syst. Evol. Microbiol.">
        <title>The Global Catalogue of Microorganisms (GCM) 10K type strain sequencing project: providing services to taxonomists for standard genome sequencing and annotation.</title>
        <authorList>
            <consortium name="The Broad Institute Genomics Platform"/>
            <consortium name="The Broad Institute Genome Sequencing Center for Infectious Disease"/>
            <person name="Wu L."/>
            <person name="Ma J."/>
        </authorList>
    </citation>
    <scope>NUCLEOTIDE SEQUENCE [LARGE SCALE GENOMIC DNA]</scope>
    <source>
        <strain evidence="6">KCTC 42866</strain>
    </source>
</reference>
<keyword evidence="2 4" id="KW-0081">Bacteriolytic enzyme</keyword>
<dbReference type="PANTHER" id="PTHR38107">
    <property type="match status" value="1"/>
</dbReference>
<dbReference type="EC" id="3.2.1.17" evidence="4"/>
<dbReference type="InterPro" id="IPR023347">
    <property type="entry name" value="Lysozyme_dom_sf"/>
</dbReference>
<comment type="caution">
    <text evidence="5">The sequence shown here is derived from an EMBL/GenBank/DDBJ whole genome shotgun (WGS) entry which is preliminary data.</text>
</comment>